<keyword evidence="3" id="KW-1185">Reference proteome</keyword>
<evidence type="ECO:0000313" key="3">
    <source>
        <dbReference type="Proteomes" id="UP000266723"/>
    </source>
</evidence>
<name>A0ABQ7EGY1_BRACR</name>
<organism evidence="2 3">
    <name type="scientific">Brassica cretica</name>
    <name type="common">Mustard</name>
    <dbReference type="NCBI Taxonomy" id="69181"/>
    <lineage>
        <taxon>Eukaryota</taxon>
        <taxon>Viridiplantae</taxon>
        <taxon>Streptophyta</taxon>
        <taxon>Embryophyta</taxon>
        <taxon>Tracheophyta</taxon>
        <taxon>Spermatophyta</taxon>
        <taxon>Magnoliopsida</taxon>
        <taxon>eudicotyledons</taxon>
        <taxon>Gunneridae</taxon>
        <taxon>Pentapetalae</taxon>
        <taxon>rosids</taxon>
        <taxon>malvids</taxon>
        <taxon>Brassicales</taxon>
        <taxon>Brassicaceae</taxon>
        <taxon>Brassiceae</taxon>
        <taxon>Brassica</taxon>
    </lineage>
</organism>
<comment type="caution">
    <text evidence="2">The sequence shown here is derived from an EMBL/GenBank/DDBJ whole genome shotgun (WGS) entry which is preliminary data.</text>
</comment>
<accession>A0ABQ7EGY1</accession>
<evidence type="ECO:0000256" key="1">
    <source>
        <dbReference type="SAM" id="MobiDB-lite"/>
    </source>
</evidence>
<protein>
    <submittedName>
        <fullName evidence="2">Uncharacterized protein</fullName>
    </submittedName>
</protein>
<proteinExistence type="predicted"/>
<dbReference type="Proteomes" id="UP000266723">
    <property type="component" value="Unassembled WGS sequence"/>
</dbReference>
<feature type="region of interest" description="Disordered" evidence="1">
    <location>
        <begin position="1"/>
        <end position="25"/>
    </location>
</feature>
<evidence type="ECO:0000313" key="2">
    <source>
        <dbReference type="EMBL" id="KAF3596239.1"/>
    </source>
</evidence>
<reference evidence="2 3" key="1">
    <citation type="journal article" date="2020" name="BMC Genomics">
        <title>Intraspecific diversification of the crop wild relative Brassica cretica Lam. using demographic model selection.</title>
        <authorList>
            <person name="Kioukis A."/>
            <person name="Michalopoulou V.A."/>
            <person name="Briers L."/>
            <person name="Pirintsos S."/>
            <person name="Studholme D.J."/>
            <person name="Pavlidis P."/>
            <person name="Sarris P.F."/>
        </authorList>
    </citation>
    <scope>NUCLEOTIDE SEQUENCE [LARGE SCALE GENOMIC DNA]</scope>
    <source>
        <strain evidence="3">cv. PFS-1207/04</strain>
    </source>
</reference>
<gene>
    <name evidence="2" type="ORF">DY000_02021894</name>
</gene>
<feature type="compositionally biased region" description="Basic residues" evidence="1">
    <location>
        <begin position="7"/>
        <end position="16"/>
    </location>
</feature>
<sequence length="87" mass="10016">MAEAYRKSHRRRRVRHGGSGDGGRSRWYVVFTRGGCGAAWYSRAHEVNLWDTLAASSGLRLLRGWCLRLVSTRGTRWWPCMHEIING</sequence>
<dbReference type="EMBL" id="QGKV02000299">
    <property type="protein sequence ID" value="KAF3596239.1"/>
    <property type="molecule type" value="Genomic_DNA"/>
</dbReference>